<evidence type="ECO:0000256" key="1">
    <source>
        <dbReference type="ARBA" id="ARBA00009067"/>
    </source>
</evidence>
<dbReference type="GO" id="GO:0080120">
    <property type="term" value="P:CAAX-box protein maturation"/>
    <property type="evidence" value="ECO:0007669"/>
    <property type="project" value="UniProtKB-ARBA"/>
</dbReference>
<evidence type="ECO:0000313" key="5">
    <source>
        <dbReference type="Proteomes" id="UP000286773"/>
    </source>
</evidence>
<dbReference type="InterPro" id="IPR052710">
    <property type="entry name" value="CAAX_protease"/>
</dbReference>
<dbReference type="InterPro" id="IPR003675">
    <property type="entry name" value="Rce1/LyrA-like_dom"/>
</dbReference>
<comment type="similarity">
    <text evidence="1">Belongs to the UPF0177 family.</text>
</comment>
<sequence>MVGFGVTLALSSEPLTGFGLIAMIVFVLLNIALVVWLAKKLKLIDLDMSWLTLKNGLIILAGTILLRVIATVFTLLIQQFSGQEMSANDQVINSMFSGVHPLLLFLLIAVAAPIMEEIVFRAGFIGLLFKKMPVVGIILGSACFGLIHTATDILQFTLYALMGLVMALAYYKTKKLEVSIMIHFLNNAIAAIAMIAMSV</sequence>
<dbReference type="Pfam" id="PF02517">
    <property type="entry name" value="Rce1-like"/>
    <property type="match status" value="1"/>
</dbReference>
<feature type="transmembrane region" description="Helical" evidence="2">
    <location>
        <begin position="15"/>
        <end position="37"/>
    </location>
</feature>
<organism evidence="4 5">
    <name type="scientific">Vagococcus acidifermentans</name>
    <dbReference type="NCBI Taxonomy" id="564710"/>
    <lineage>
        <taxon>Bacteria</taxon>
        <taxon>Bacillati</taxon>
        <taxon>Bacillota</taxon>
        <taxon>Bacilli</taxon>
        <taxon>Lactobacillales</taxon>
        <taxon>Enterococcaceae</taxon>
        <taxon>Vagococcus</taxon>
    </lineage>
</organism>
<evidence type="ECO:0000259" key="3">
    <source>
        <dbReference type="Pfam" id="PF02517"/>
    </source>
</evidence>
<dbReference type="EMBL" id="NGKC01000007">
    <property type="protein sequence ID" value="RSU11838.1"/>
    <property type="molecule type" value="Genomic_DNA"/>
</dbReference>
<keyword evidence="2" id="KW-0472">Membrane</keyword>
<feature type="transmembrane region" description="Helical" evidence="2">
    <location>
        <begin position="57"/>
        <end position="77"/>
    </location>
</feature>
<name>A0A430AUU8_9ENTE</name>
<comment type="caution">
    <text evidence="4">The sequence shown here is derived from an EMBL/GenBank/DDBJ whole genome shotgun (WGS) entry which is preliminary data.</text>
</comment>
<evidence type="ECO:0000313" key="4">
    <source>
        <dbReference type="EMBL" id="RSU11838.1"/>
    </source>
</evidence>
<feature type="transmembrane region" description="Helical" evidence="2">
    <location>
        <begin position="153"/>
        <end position="171"/>
    </location>
</feature>
<feature type="transmembrane region" description="Helical" evidence="2">
    <location>
        <begin position="178"/>
        <end position="197"/>
    </location>
</feature>
<feature type="domain" description="CAAX prenyl protease 2/Lysostaphin resistance protein A-like" evidence="3">
    <location>
        <begin position="100"/>
        <end position="189"/>
    </location>
</feature>
<dbReference type="GO" id="GO:0004175">
    <property type="term" value="F:endopeptidase activity"/>
    <property type="evidence" value="ECO:0007669"/>
    <property type="project" value="UniProtKB-ARBA"/>
</dbReference>
<reference evidence="4 5" key="1">
    <citation type="submission" date="2017-05" db="EMBL/GenBank/DDBJ databases">
        <title>Vagococcus spp. assemblies.</title>
        <authorList>
            <person name="Gulvik C.A."/>
        </authorList>
    </citation>
    <scope>NUCLEOTIDE SEQUENCE [LARGE SCALE GENOMIC DNA]</scope>
    <source>
        <strain evidence="4 5">LMG 24798</strain>
    </source>
</reference>
<evidence type="ECO:0000256" key="2">
    <source>
        <dbReference type="SAM" id="Phobius"/>
    </source>
</evidence>
<dbReference type="PANTHER" id="PTHR36435">
    <property type="entry name" value="SLR1288 PROTEIN"/>
    <property type="match status" value="1"/>
</dbReference>
<feature type="transmembrane region" description="Helical" evidence="2">
    <location>
        <begin position="127"/>
        <end position="147"/>
    </location>
</feature>
<protein>
    <recommendedName>
        <fullName evidence="3">CAAX prenyl protease 2/Lysostaphin resistance protein A-like domain-containing protein</fullName>
    </recommendedName>
</protein>
<dbReference type="AlphaFoldDB" id="A0A430AUU8"/>
<dbReference type="Proteomes" id="UP000286773">
    <property type="component" value="Unassembled WGS sequence"/>
</dbReference>
<keyword evidence="2" id="KW-1133">Transmembrane helix</keyword>
<dbReference type="PANTHER" id="PTHR36435:SF1">
    <property type="entry name" value="CAAX AMINO TERMINAL PROTEASE FAMILY PROTEIN"/>
    <property type="match status" value="1"/>
</dbReference>
<proteinExistence type="inferred from homology"/>
<feature type="transmembrane region" description="Helical" evidence="2">
    <location>
        <begin position="97"/>
        <end position="115"/>
    </location>
</feature>
<gene>
    <name evidence="4" type="ORF">CBF27_07160</name>
</gene>
<keyword evidence="2" id="KW-0812">Transmembrane</keyword>
<accession>A0A430AUU8</accession>
<keyword evidence="5" id="KW-1185">Reference proteome</keyword>